<name>A0A2C6KT32_9APIC</name>
<protein>
    <submittedName>
        <fullName evidence="2">Uncharacterized protein</fullName>
    </submittedName>
</protein>
<feature type="compositionally biased region" description="Basic residues" evidence="1">
    <location>
        <begin position="42"/>
        <end position="57"/>
    </location>
</feature>
<feature type="region of interest" description="Disordered" evidence="1">
    <location>
        <begin position="1"/>
        <end position="64"/>
    </location>
</feature>
<dbReference type="GeneID" id="94429424"/>
<evidence type="ECO:0000313" key="2">
    <source>
        <dbReference type="EMBL" id="PHJ20119.1"/>
    </source>
</evidence>
<feature type="region of interest" description="Disordered" evidence="1">
    <location>
        <begin position="100"/>
        <end position="229"/>
    </location>
</feature>
<comment type="caution">
    <text evidence="2">The sequence shown here is derived from an EMBL/GenBank/DDBJ whole genome shotgun (WGS) entry which is preliminary data.</text>
</comment>
<reference evidence="2 3" key="1">
    <citation type="journal article" date="2017" name="Int. J. Parasitol.">
        <title>The genome of the protozoan parasite Cystoisospora suis and a reverse vaccinology approach to identify vaccine candidates.</title>
        <authorList>
            <person name="Palmieri N."/>
            <person name="Shrestha A."/>
            <person name="Ruttkowski B."/>
            <person name="Beck T."/>
            <person name="Vogl C."/>
            <person name="Tomley F."/>
            <person name="Blake D.P."/>
            <person name="Joachim A."/>
        </authorList>
    </citation>
    <scope>NUCLEOTIDE SEQUENCE [LARGE SCALE GENOMIC DNA]</scope>
    <source>
        <strain evidence="2 3">Wien I</strain>
    </source>
</reference>
<feature type="compositionally biased region" description="Acidic residues" evidence="1">
    <location>
        <begin position="200"/>
        <end position="211"/>
    </location>
</feature>
<dbReference type="Proteomes" id="UP000221165">
    <property type="component" value="Unassembled WGS sequence"/>
</dbReference>
<dbReference type="RefSeq" id="XP_067921810.1">
    <property type="nucleotide sequence ID" value="XM_068066213.1"/>
</dbReference>
<organism evidence="2 3">
    <name type="scientific">Cystoisospora suis</name>
    <dbReference type="NCBI Taxonomy" id="483139"/>
    <lineage>
        <taxon>Eukaryota</taxon>
        <taxon>Sar</taxon>
        <taxon>Alveolata</taxon>
        <taxon>Apicomplexa</taxon>
        <taxon>Conoidasida</taxon>
        <taxon>Coccidia</taxon>
        <taxon>Eucoccidiorida</taxon>
        <taxon>Eimeriorina</taxon>
        <taxon>Sarcocystidae</taxon>
        <taxon>Cystoisospora</taxon>
    </lineage>
</organism>
<dbReference type="EMBL" id="MIGC01003019">
    <property type="protein sequence ID" value="PHJ20119.1"/>
    <property type="molecule type" value="Genomic_DNA"/>
</dbReference>
<sequence length="229" mass="27653">MLSMEKKREKKKKKRKREENLRWASVKTPCKKSRSIRLEKRSTRRSRRDRRRTNRRRRETEKKRSTIGLCSEGVIKINMREMKDSFFLDDLIQDFNNACGKQRKRGRKRRGRRRQRKRGLETEDTAVDAWDERSKDEPPLNTFSLDFPHKKRQKKKKKKMKKKLKKRQRKEEEDSPEEGTAEDGRGEGESFTSLFVLREWEEEQEEEEADMIDGKAERLSRLSPFPHGN</sequence>
<dbReference type="VEuPathDB" id="ToxoDB:CSUI_006048"/>
<keyword evidence="3" id="KW-1185">Reference proteome</keyword>
<dbReference type="AlphaFoldDB" id="A0A2C6KT32"/>
<evidence type="ECO:0000256" key="1">
    <source>
        <dbReference type="SAM" id="MobiDB-lite"/>
    </source>
</evidence>
<evidence type="ECO:0000313" key="3">
    <source>
        <dbReference type="Proteomes" id="UP000221165"/>
    </source>
</evidence>
<gene>
    <name evidence="2" type="ORF">CSUI_006048</name>
</gene>
<proteinExistence type="predicted"/>
<feature type="compositionally biased region" description="Basic residues" evidence="1">
    <location>
        <begin position="149"/>
        <end position="168"/>
    </location>
</feature>
<feature type="compositionally biased region" description="Basic residues" evidence="1">
    <location>
        <begin position="101"/>
        <end position="117"/>
    </location>
</feature>
<accession>A0A2C6KT32</accession>